<evidence type="ECO:0000256" key="1">
    <source>
        <dbReference type="SAM" id="MobiDB-lite"/>
    </source>
</evidence>
<reference evidence="3" key="1">
    <citation type="journal article" date="2019" name="Int. J. Syst. Evol. Microbiol.">
        <title>The Global Catalogue of Microorganisms (GCM) 10K type strain sequencing project: providing services to taxonomists for standard genome sequencing and annotation.</title>
        <authorList>
            <consortium name="The Broad Institute Genomics Platform"/>
            <consortium name="The Broad Institute Genome Sequencing Center for Infectious Disease"/>
            <person name="Wu L."/>
            <person name="Ma J."/>
        </authorList>
    </citation>
    <scope>NUCLEOTIDE SEQUENCE [LARGE SCALE GENOMIC DNA]</scope>
    <source>
        <strain evidence="3">JCM 3272</strain>
    </source>
</reference>
<dbReference type="EMBL" id="BAAARV010000005">
    <property type="protein sequence ID" value="GAA2328881.1"/>
    <property type="molecule type" value="Genomic_DNA"/>
</dbReference>
<feature type="region of interest" description="Disordered" evidence="1">
    <location>
        <begin position="1"/>
        <end position="20"/>
    </location>
</feature>
<proteinExistence type="predicted"/>
<gene>
    <name evidence="2" type="ORF">GCM10010170_005940</name>
</gene>
<evidence type="ECO:0000313" key="2">
    <source>
        <dbReference type="EMBL" id="GAA2328881.1"/>
    </source>
</evidence>
<keyword evidence="3" id="KW-1185">Reference proteome</keyword>
<evidence type="ECO:0000313" key="3">
    <source>
        <dbReference type="Proteomes" id="UP001501444"/>
    </source>
</evidence>
<accession>A0ABP5SC42</accession>
<name>A0ABP5SC42_9ACTN</name>
<protein>
    <submittedName>
        <fullName evidence="2">Uncharacterized protein</fullName>
    </submittedName>
</protein>
<comment type="caution">
    <text evidence="2">The sequence shown here is derived from an EMBL/GenBank/DDBJ whole genome shotgun (WGS) entry which is preliminary data.</text>
</comment>
<dbReference type="Proteomes" id="UP001501444">
    <property type="component" value="Unassembled WGS sequence"/>
</dbReference>
<sequence length="321" mass="32218">MSELHARTMSSVVPPDGRGRFTLSPRKAGRVALALAGGAALAALLPAAPAQAMASGGITNGGRWCAAGQQVTGGGAAVVGEGTGDFNTRIEGSEARAHFDYTTGTVAGLWATTIRNTDGVAHQIGLFSVCVNSIAGYQVASKDVTVAAGGFLRDIATCPVGTVALGGGATDSPYSSNQPAAADRIVQESAPGATGGQSLWLTALRNNDTVAHAIRLFAVCSNAPAGYQVVHKDVTVAAGGFVRDTARCPVGSVVLSGGAAVVGSGSADFKTRIQESAPGTADSQSVWMTALRNTDSVAHTTSLYAVCAGPLAGYQVVRSDV</sequence>
<organism evidence="2 3">
    <name type="scientific">Dactylosporangium salmoneum</name>
    <dbReference type="NCBI Taxonomy" id="53361"/>
    <lineage>
        <taxon>Bacteria</taxon>
        <taxon>Bacillati</taxon>
        <taxon>Actinomycetota</taxon>
        <taxon>Actinomycetes</taxon>
        <taxon>Micromonosporales</taxon>
        <taxon>Micromonosporaceae</taxon>
        <taxon>Dactylosporangium</taxon>
    </lineage>
</organism>
<dbReference type="RefSeq" id="WP_344610629.1">
    <property type="nucleotide sequence ID" value="NZ_BAAARV010000005.1"/>
</dbReference>